<gene>
    <name evidence="2" type="ORF">GCM10007932_09930</name>
</gene>
<keyword evidence="1" id="KW-0732">Signal</keyword>
<dbReference type="RefSeq" id="WP_126606539.1">
    <property type="nucleotide sequence ID" value="NZ_AP025144.1"/>
</dbReference>
<keyword evidence="3" id="KW-1185">Reference proteome</keyword>
<dbReference type="AlphaFoldDB" id="A0AAV5NMZ3"/>
<dbReference type="PROSITE" id="PS51257">
    <property type="entry name" value="PROKAR_LIPOPROTEIN"/>
    <property type="match status" value="1"/>
</dbReference>
<dbReference type="EMBL" id="BSNX01000007">
    <property type="protein sequence ID" value="GLQ71633.1"/>
    <property type="molecule type" value="Genomic_DNA"/>
</dbReference>
<dbReference type="Proteomes" id="UP001156690">
    <property type="component" value="Unassembled WGS sequence"/>
</dbReference>
<comment type="caution">
    <text evidence="2">The sequence shown here is derived from an EMBL/GenBank/DDBJ whole genome shotgun (WGS) entry which is preliminary data.</text>
</comment>
<accession>A0AAV5NMZ3</accession>
<reference evidence="3" key="1">
    <citation type="journal article" date="2019" name="Int. J. Syst. Evol. Microbiol.">
        <title>The Global Catalogue of Microorganisms (GCM) 10K type strain sequencing project: providing services to taxonomists for standard genome sequencing and annotation.</title>
        <authorList>
            <consortium name="The Broad Institute Genomics Platform"/>
            <consortium name="The Broad Institute Genome Sequencing Center for Infectious Disease"/>
            <person name="Wu L."/>
            <person name="Ma J."/>
        </authorList>
    </citation>
    <scope>NUCLEOTIDE SEQUENCE [LARGE SCALE GENOMIC DNA]</scope>
    <source>
        <strain evidence="3">NBRC 15640</strain>
    </source>
</reference>
<name>A0AAV5NMZ3_9VIBR</name>
<feature type="chain" id="PRO_5043405804" description="Lipoprotein" evidence="1">
    <location>
        <begin position="18"/>
        <end position="122"/>
    </location>
</feature>
<evidence type="ECO:0000313" key="3">
    <source>
        <dbReference type="Proteomes" id="UP001156690"/>
    </source>
</evidence>
<evidence type="ECO:0008006" key="4">
    <source>
        <dbReference type="Google" id="ProtNLM"/>
    </source>
</evidence>
<feature type="signal peptide" evidence="1">
    <location>
        <begin position="1"/>
        <end position="17"/>
    </location>
</feature>
<evidence type="ECO:0000313" key="2">
    <source>
        <dbReference type="EMBL" id="GLQ71633.1"/>
    </source>
</evidence>
<sequence length="122" mass="13477">MKIVKMLVATMAFTGLAGCAIETAPNVSVNTVEGTVEPLVSSKRWEHLLMFVAQSTGCTDDKSFELQIDKVEAGKVSVSVIRTKPDYCRRAPMYEEFQLSLPPQLKDVEVKVLNREAVTSVK</sequence>
<evidence type="ECO:0000256" key="1">
    <source>
        <dbReference type="SAM" id="SignalP"/>
    </source>
</evidence>
<organism evidence="2 3">
    <name type="scientific">Vibrio penaeicida</name>
    <dbReference type="NCBI Taxonomy" id="104609"/>
    <lineage>
        <taxon>Bacteria</taxon>
        <taxon>Pseudomonadati</taxon>
        <taxon>Pseudomonadota</taxon>
        <taxon>Gammaproteobacteria</taxon>
        <taxon>Vibrionales</taxon>
        <taxon>Vibrionaceae</taxon>
        <taxon>Vibrio</taxon>
    </lineage>
</organism>
<protein>
    <recommendedName>
        <fullName evidence="4">Lipoprotein</fullName>
    </recommendedName>
</protein>
<proteinExistence type="predicted"/>